<organism evidence="1">
    <name type="scientific">Ananas comosus var. bracteatus</name>
    <name type="common">red pineapple</name>
    <dbReference type="NCBI Taxonomy" id="296719"/>
    <lineage>
        <taxon>Eukaryota</taxon>
        <taxon>Viridiplantae</taxon>
        <taxon>Streptophyta</taxon>
        <taxon>Embryophyta</taxon>
        <taxon>Tracheophyta</taxon>
        <taxon>Spermatophyta</taxon>
        <taxon>Magnoliopsida</taxon>
        <taxon>Liliopsida</taxon>
        <taxon>Poales</taxon>
        <taxon>Bromeliaceae</taxon>
        <taxon>Bromelioideae</taxon>
        <taxon>Ananas</taxon>
    </lineage>
</organism>
<dbReference type="EMBL" id="LR862133">
    <property type="protein sequence ID" value="CAD1838252.1"/>
    <property type="molecule type" value="Genomic_DNA"/>
</dbReference>
<reference evidence="1" key="1">
    <citation type="submission" date="2020-07" db="EMBL/GenBank/DDBJ databases">
        <authorList>
            <person name="Lin J."/>
        </authorList>
    </citation>
    <scope>NUCLEOTIDE SEQUENCE</scope>
</reference>
<accession>A0A6V7Q569</accession>
<proteinExistence type="predicted"/>
<protein>
    <submittedName>
        <fullName evidence="1">Uncharacterized protein</fullName>
    </submittedName>
</protein>
<name>A0A6V7Q569_ANACO</name>
<sequence length="102" mass="11461">MASQSDHIEKDSISKMEDGAASSVGVEGSRFCSATVVNCVQRDFYSVVPVQGWCCTGTTIMESRLLYRYRACDRTQLLSGLALYRYSQPVYRYKRVSGGLIW</sequence>
<evidence type="ECO:0000313" key="1">
    <source>
        <dbReference type="EMBL" id="CAD1838252.1"/>
    </source>
</evidence>
<gene>
    <name evidence="1" type="ORF">CB5_LOCUS21463</name>
</gene>
<dbReference type="AlphaFoldDB" id="A0A6V7Q569"/>